<dbReference type="EMBL" id="CP000698">
    <property type="protein sequence ID" value="ABQ25004.1"/>
    <property type="molecule type" value="Genomic_DNA"/>
</dbReference>
<dbReference type="STRING" id="351605.Gura_0796"/>
<keyword evidence="1" id="KW-0472">Membrane</keyword>
<evidence type="ECO:0000313" key="2">
    <source>
        <dbReference type="EMBL" id="ABQ25004.1"/>
    </source>
</evidence>
<feature type="transmembrane region" description="Helical" evidence="1">
    <location>
        <begin position="50"/>
        <end position="69"/>
    </location>
</feature>
<feature type="transmembrane region" description="Helical" evidence="1">
    <location>
        <begin position="12"/>
        <end position="43"/>
    </location>
</feature>
<evidence type="ECO:0008006" key="4">
    <source>
        <dbReference type="Google" id="ProtNLM"/>
    </source>
</evidence>
<accession>A5GBP4</accession>
<feature type="transmembrane region" description="Helical" evidence="1">
    <location>
        <begin position="75"/>
        <end position="96"/>
    </location>
</feature>
<gene>
    <name evidence="2" type="ordered locus">Gura_0796</name>
</gene>
<feature type="transmembrane region" description="Helical" evidence="1">
    <location>
        <begin position="154"/>
        <end position="173"/>
    </location>
</feature>
<organism evidence="2 3">
    <name type="scientific">Geotalea uraniireducens (strain Rf4)</name>
    <name type="common">Geobacter uraniireducens</name>
    <dbReference type="NCBI Taxonomy" id="351605"/>
    <lineage>
        <taxon>Bacteria</taxon>
        <taxon>Pseudomonadati</taxon>
        <taxon>Thermodesulfobacteriota</taxon>
        <taxon>Desulfuromonadia</taxon>
        <taxon>Geobacterales</taxon>
        <taxon>Geobacteraceae</taxon>
        <taxon>Geotalea</taxon>
    </lineage>
</organism>
<dbReference type="RefSeq" id="WP_011937728.1">
    <property type="nucleotide sequence ID" value="NC_009483.1"/>
</dbReference>
<evidence type="ECO:0000313" key="3">
    <source>
        <dbReference type="Proteomes" id="UP000006695"/>
    </source>
</evidence>
<dbReference type="Proteomes" id="UP000006695">
    <property type="component" value="Chromosome"/>
</dbReference>
<feature type="transmembrane region" description="Helical" evidence="1">
    <location>
        <begin position="124"/>
        <end position="142"/>
    </location>
</feature>
<evidence type="ECO:0000256" key="1">
    <source>
        <dbReference type="SAM" id="Phobius"/>
    </source>
</evidence>
<keyword evidence="1" id="KW-1133">Transmembrane helix</keyword>
<keyword evidence="1" id="KW-0812">Transmembrane</keyword>
<dbReference type="AlphaFoldDB" id="A5GBP4"/>
<dbReference type="KEGG" id="gur:Gura_0796"/>
<reference evidence="2 3" key="1">
    <citation type="submission" date="2007-05" db="EMBL/GenBank/DDBJ databases">
        <title>Complete sequence of Geobacter uraniireducens Rf4.</title>
        <authorList>
            <consortium name="US DOE Joint Genome Institute"/>
            <person name="Copeland A."/>
            <person name="Lucas S."/>
            <person name="Lapidus A."/>
            <person name="Barry K."/>
            <person name="Detter J.C."/>
            <person name="Glavina del Rio T."/>
            <person name="Hammon N."/>
            <person name="Israni S."/>
            <person name="Dalin E."/>
            <person name="Tice H."/>
            <person name="Pitluck S."/>
            <person name="Chertkov O."/>
            <person name="Brettin T."/>
            <person name="Bruce D."/>
            <person name="Han C."/>
            <person name="Schmutz J."/>
            <person name="Larimer F."/>
            <person name="Land M."/>
            <person name="Hauser L."/>
            <person name="Kyrpides N."/>
            <person name="Mikhailova N."/>
            <person name="Shelobolina E."/>
            <person name="Aklujkar M."/>
            <person name="Lovley D."/>
            <person name="Richardson P."/>
        </authorList>
    </citation>
    <scope>NUCLEOTIDE SEQUENCE [LARGE SCALE GENOMIC DNA]</scope>
    <source>
        <strain evidence="2 3">Rf4</strain>
    </source>
</reference>
<sequence length="189" mass="21841">MSFFKMLFCFAPWIFFLIIAHGSMFRLKLGIIVAAVLSVVMAVKRLHRGAIMWASILFFFYAIVAVVFLNDMWAVRHMGVLANGALAVSVWAGIALKRPFTLEYAREHTDPSLWEQPSFLRTNYLLTTIWAVVFSINAFLAWQRSIKPAMPSWAYETISYSLLVSAMFVSTWYPQYLKKRREAHIEQDD</sequence>
<protein>
    <recommendedName>
        <fullName evidence="4">Intracellular septation protein A</fullName>
    </recommendedName>
</protein>
<proteinExistence type="predicted"/>
<keyword evidence="3" id="KW-1185">Reference proteome</keyword>
<name>A5GBP4_GEOUR</name>
<dbReference type="HOGENOM" id="CLU_092420_1_0_7"/>